<dbReference type="Gene3D" id="3.40.50.2000">
    <property type="entry name" value="Glycogen Phosphorylase B"/>
    <property type="match status" value="2"/>
</dbReference>
<sequence>MKVLHIVTGLAAGGAERQLLLVLRHLPERHRCEVATLTNPGTVATALRAEGFTVHDLAMRGNRDLGVLPRLTRLVRAGGYDLVHTHLYRAGLYGRLAARLAGVRAVVATEHSLQAGVIEGRPTTRGVRALYLAAERLGSVTVAVSGQVAGVLGDWGVPARRVVLLPNGIEAARYALPADSRAAVRQSLRTGLGLPQEAFVVGAVGRLVPGKRFGVLLEALAGLRAAAAPHPAPGEPWLLLVGAGPELAALERQAERLGVRDRLVLPGERDDVPELLTTMDVLASPSAEETFGLAALEGLAAGLPVLHSACPALDDLPADAAPQARALPSAAAAYTAALADLMGRRPTPLPRPPAVAHYDITRIAAELAALYDRFDRTGRPVPPARRSPATVPQPSPARSGPPGGP</sequence>
<evidence type="ECO:0000256" key="4">
    <source>
        <dbReference type="SAM" id="MobiDB-lite"/>
    </source>
</evidence>
<evidence type="ECO:0000256" key="2">
    <source>
        <dbReference type="ARBA" id="ARBA00022676"/>
    </source>
</evidence>
<comment type="caution">
    <text evidence="7">The sequence shown here is derived from an EMBL/GenBank/DDBJ whole genome shotgun (WGS) entry which is preliminary data.</text>
</comment>
<feature type="domain" description="Glycosyl transferase family 1" evidence="5">
    <location>
        <begin position="187"/>
        <end position="342"/>
    </location>
</feature>
<dbReference type="Proteomes" id="UP001501752">
    <property type="component" value="Unassembled WGS sequence"/>
</dbReference>
<dbReference type="PANTHER" id="PTHR12526">
    <property type="entry name" value="GLYCOSYLTRANSFERASE"/>
    <property type="match status" value="1"/>
</dbReference>
<evidence type="ECO:0000313" key="7">
    <source>
        <dbReference type="EMBL" id="GAA4868946.1"/>
    </source>
</evidence>
<accession>A0ABP9E5V0</accession>
<feature type="compositionally biased region" description="Pro residues" evidence="4">
    <location>
        <begin position="380"/>
        <end position="395"/>
    </location>
</feature>
<name>A0ABP9E5V0_9ACTN</name>
<evidence type="ECO:0000259" key="5">
    <source>
        <dbReference type="Pfam" id="PF00534"/>
    </source>
</evidence>
<dbReference type="Pfam" id="PF00534">
    <property type="entry name" value="Glycos_transf_1"/>
    <property type="match status" value="1"/>
</dbReference>
<keyword evidence="8" id="KW-1185">Reference proteome</keyword>
<dbReference type="EMBL" id="BAABIS010000001">
    <property type="protein sequence ID" value="GAA4868946.1"/>
    <property type="molecule type" value="Genomic_DNA"/>
</dbReference>
<reference evidence="8" key="1">
    <citation type="journal article" date="2019" name="Int. J. Syst. Evol. Microbiol.">
        <title>The Global Catalogue of Microorganisms (GCM) 10K type strain sequencing project: providing services to taxonomists for standard genome sequencing and annotation.</title>
        <authorList>
            <consortium name="The Broad Institute Genomics Platform"/>
            <consortium name="The Broad Institute Genome Sequencing Center for Infectious Disease"/>
            <person name="Wu L."/>
            <person name="Ma J."/>
        </authorList>
    </citation>
    <scope>NUCLEOTIDE SEQUENCE [LARGE SCALE GENOMIC DNA]</scope>
    <source>
        <strain evidence="8">JCM 13006</strain>
    </source>
</reference>
<evidence type="ECO:0000256" key="3">
    <source>
        <dbReference type="ARBA" id="ARBA00022679"/>
    </source>
</evidence>
<feature type="domain" description="Glycosyltransferase subfamily 4-like N-terminal" evidence="6">
    <location>
        <begin position="13"/>
        <end position="173"/>
    </location>
</feature>
<dbReference type="InterPro" id="IPR001296">
    <property type="entry name" value="Glyco_trans_1"/>
</dbReference>
<dbReference type="RefSeq" id="WP_345699516.1">
    <property type="nucleotide sequence ID" value="NZ_BAABIS010000001.1"/>
</dbReference>
<evidence type="ECO:0000259" key="6">
    <source>
        <dbReference type="Pfam" id="PF13439"/>
    </source>
</evidence>
<feature type="compositionally biased region" description="Low complexity" evidence="4">
    <location>
        <begin position="396"/>
        <end position="405"/>
    </location>
</feature>
<organism evidence="7 8">
    <name type="scientific">Kitasatospora terrestris</name>
    <dbReference type="NCBI Taxonomy" id="258051"/>
    <lineage>
        <taxon>Bacteria</taxon>
        <taxon>Bacillati</taxon>
        <taxon>Actinomycetota</taxon>
        <taxon>Actinomycetes</taxon>
        <taxon>Kitasatosporales</taxon>
        <taxon>Streptomycetaceae</taxon>
        <taxon>Kitasatospora</taxon>
    </lineage>
</organism>
<evidence type="ECO:0000313" key="8">
    <source>
        <dbReference type="Proteomes" id="UP001501752"/>
    </source>
</evidence>
<proteinExistence type="predicted"/>
<dbReference type="SUPFAM" id="SSF53756">
    <property type="entry name" value="UDP-Glycosyltransferase/glycogen phosphorylase"/>
    <property type="match status" value="1"/>
</dbReference>
<dbReference type="PANTHER" id="PTHR12526:SF635">
    <property type="entry name" value="GLYCOSYL TRANSFERASE GROUP 1"/>
    <property type="match status" value="1"/>
</dbReference>
<dbReference type="Pfam" id="PF13439">
    <property type="entry name" value="Glyco_transf_4"/>
    <property type="match status" value="1"/>
</dbReference>
<keyword evidence="2" id="KW-0328">Glycosyltransferase</keyword>
<gene>
    <name evidence="7" type="ORF">GCM10023235_54550</name>
</gene>
<evidence type="ECO:0000256" key="1">
    <source>
        <dbReference type="ARBA" id="ARBA00021292"/>
    </source>
</evidence>
<feature type="region of interest" description="Disordered" evidence="4">
    <location>
        <begin position="376"/>
        <end position="405"/>
    </location>
</feature>
<protein>
    <recommendedName>
        <fullName evidence="1">D-inositol 3-phosphate glycosyltransferase</fullName>
    </recommendedName>
</protein>
<dbReference type="InterPro" id="IPR028098">
    <property type="entry name" value="Glyco_trans_4-like_N"/>
</dbReference>
<keyword evidence="3" id="KW-0808">Transferase</keyword>